<dbReference type="PANTHER" id="PTHR33619:SF3">
    <property type="entry name" value="POLYSACCHARIDE EXPORT PROTEIN GFCE-RELATED"/>
    <property type="match status" value="1"/>
</dbReference>
<keyword evidence="12" id="KW-0564">Palmitate</keyword>
<feature type="domain" description="Soluble ligand binding" evidence="17">
    <location>
        <begin position="341"/>
        <end position="388"/>
    </location>
</feature>
<evidence type="ECO:0000259" key="18">
    <source>
        <dbReference type="Pfam" id="PF22461"/>
    </source>
</evidence>
<keyword evidence="10" id="KW-0626">Porin</keyword>
<dbReference type="Pfam" id="PF02563">
    <property type="entry name" value="Poly_export"/>
    <property type="match status" value="1"/>
</dbReference>
<dbReference type="InterPro" id="IPR054765">
    <property type="entry name" value="SLBB_dom"/>
</dbReference>
<comment type="subcellular location">
    <subcellularLocation>
        <location evidence="1">Cell outer membrane</location>
        <topology evidence="1">Multi-pass membrane protein</topology>
    </subcellularLocation>
</comment>
<feature type="domain" description="Soluble ligand binding" evidence="17">
    <location>
        <begin position="174"/>
        <end position="220"/>
    </location>
</feature>
<feature type="transmembrane region" description="Helical" evidence="15">
    <location>
        <begin position="703"/>
        <end position="723"/>
    </location>
</feature>
<dbReference type="GO" id="GO:0015288">
    <property type="term" value="F:porin activity"/>
    <property type="evidence" value="ECO:0007669"/>
    <property type="project" value="UniProtKB-KW"/>
</dbReference>
<organism evidence="19 20">
    <name type="scientific">Spirosoma validum</name>
    <dbReference type="NCBI Taxonomy" id="2771355"/>
    <lineage>
        <taxon>Bacteria</taxon>
        <taxon>Pseudomonadati</taxon>
        <taxon>Bacteroidota</taxon>
        <taxon>Cytophagia</taxon>
        <taxon>Cytophagales</taxon>
        <taxon>Cytophagaceae</taxon>
        <taxon>Spirosoma</taxon>
    </lineage>
</organism>
<comment type="caution">
    <text evidence="19">The sequence shown here is derived from an EMBL/GenBank/DDBJ whole genome shotgun (WGS) entry which is preliminary data.</text>
</comment>
<keyword evidence="7" id="KW-0732">Signal</keyword>
<dbReference type="GO" id="GO:0006811">
    <property type="term" value="P:monoatomic ion transport"/>
    <property type="evidence" value="ECO:0007669"/>
    <property type="project" value="UniProtKB-KW"/>
</dbReference>
<evidence type="ECO:0000259" key="16">
    <source>
        <dbReference type="Pfam" id="PF02563"/>
    </source>
</evidence>
<evidence type="ECO:0000313" key="20">
    <source>
        <dbReference type="Proteomes" id="UP000653797"/>
    </source>
</evidence>
<accession>A0A927AX39</accession>
<evidence type="ECO:0000256" key="14">
    <source>
        <dbReference type="ARBA" id="ARBA00023288"/>
    </source>
</evidence>
<dbReference type="Pfam" id="PF22461">
    <property type="entry name" value="SLBB_2"/>
    <property type="match status" value="1"/>
</dbReference>
<keyword evidence="3" id="KW-0813">Transport</keyword>
<evidence type="ECO:0000256" key="15">
    <source>
        <dbReference type="SAM" id="Phobius"/>
    </source>
</evidence>
<evidence type="ECO:0000256" key="3">
    <source>
        <dbReference type="ARBA" id="ARBA00022448"/>
    </source>
</evidence>
<evidence type="ECO:0000256" key="8">
    <source>
        <dbReference type="ARBA" id="ARBA00023047"/>
    </source>
</evidence>
<keyword evidence="8" id="KW-0625">Polysaccharide transport</keyword>
<keyword evidence="9" id="KW-0406">Ion transport</keyword>
<gene>
    <name evidence="19" type="ORF">IC230_00650</name>
</gene>
<evidence type="ECO:0000313" key="19">
    <source>
        <dbReference type="EMBL" id="MBD2751383.1"/>
    </source>
</evidence>
<keyword evidence="4" id="KW-1134">Transmembrane beta strand</keyword>
<protein>
    <submittedName>
        <fullName evidence="19">SLBB domain-containing protein</fullName>
    </submittedName>
</protein>
<dbReference type="GO" id="GO:0015159">
    <property type="term" value="F:polysaccharide transmembrane transporter activity"/>
    <property type="evidence" value="ECO:0007669"/>
    <property type="project" value="InterPro"/>
</dbReference>
<dbReference type="Gene3D" id="3.30.1950.10">
    <property type="entry name" value="wza like domain"/>
    <property type="match status" value="1"/>
</dbReference>
<evidence type="ECO:0000256" key="6">
    <source>
        <dbReference type="ARBA" id="ARBA00022692"/>
    </source>
</evidence>
<keyword evidence="5" id="KW-0762">Sugar transport</keyword>
<evidence type="ECO:0000256" key="1">
    <source>
        <dbReference type="ARBA" id="ARBA00004571"/>
    </source>
</evidence>
<dbReference type="PANTHER" id="PTHR33619">
    <property type="entry name" value="POLYSACCHARIDE EXPORT PROTEIN GFCE-RELATED"/>
    <property type="match status" value="1"/>
</dbReference>
<keyword evidence="20" id="KW-1185">Reference proteome</keyword>
<keyword evidence="14" id="KW-0449">Lipoprotein</keyword>
<name>A0A927AX39_9BACT</name>
<evidence type="ECO:0000256" key="7">
    <source>
        <dbReference type="ARBA" id="ARBA00022729"/>
    </source>
</evidence>
<feature type="domain" description="SLBB" evidence="18">
    <location>
        <begin position="531"/>
        <end position="606"/>
    </location>
</feature>
<keyword evidence="15" id="KW-1133">Transmembrane helix</keyword>
<keyword evidence="11 15" id="KW-0472">Membrane</keyword>
<feature type="domain" description="Polysaccharide export protein N-terminal" evidence="16">
    <location>
        <begin position="87"/>
        <end position="151"/>
    </location>
</feature>
<reference evidence="19" key="1">
    <citation type="submission" date="2020-09" db="EMBL/GenBank/DDBJ databases">
        <authorList>
            <person name="Kim M.K."/>
        </authorList>
    </citation>
    <scope>NUCLEOTIDE SEQUENCE</scope>
    <source>
        <strain evidence="19">BT704</strain>
    </source>
</reference>
<comment type="similarity">
    <text evidence="2">Belongs to the BexD/CtrA/VexA family.</text>
</comment>
<dbReference type="GO" id="GO:0046930">
    <property type="term" value="C:pore complex"/>
    <property type="evidence" value="ECO:0007669"/>
    <property type="project" value="UniProtKB-KW"/>
</dbReference>
<dbReference type="InterPro" id="IPR049712">
    <property type="entry name" value="Poly_export"/>
</dbReference>
<evidence type="ECO:0000256" key="2">
    <source>
        <dbReference type="ARBA" id="ARBA00009450"/>
    </source>
</evidence>
<dbReference type="Gene3D" id="3.10.560.10">
    <property type="entry name" value="Outer membrane lipoprotein wza domain like"/>
    <property type="match status" value="6"/>
</dbReference>
<sequence length="725" mass="80194">MTEAQMEAMAQSRGFTAADVNRMRQRINQLSSPSGKPAVPVETNVVREQPATPTPPVAVTTSPVPIFGASLFSNAHLSFEPNLRIPTPRNYVIGPDDELIIDIYGNAQQTYRPKVSPEGSIRVENLGPIYVNGLTIEQAEQRIVGRLRTLYRGLNSAASGIQAQLTLGSVRSIKVTLLGQVVRPGTYTLSSLATVFNALYAAGGPSPERGSFRDIRVYRGNRLIRTLDIYDFLLRADQKNNIRLLDQDIIFVDHYNTRIELAGEVKQPGLYEIRPDETLKSALTFAGNFTDRAYTASIHLRRNTPTEQQLMTINAADITQFVPQAGDRYVVGSILERIENKVSVSGAVFRPGEYALLKGMTIRQMIRKAEGLREDAFLNRATLRRLRENLDPEIISVDLGKLLRGEVADITLQREDHLTINTVSELRQKRTVSIQGAVNKSGTFDFVDSMTVANLIVLAEGFSDAAISSRMEIARRIKNDTSGLVSNQNVRLMTFAIDQHLRLNSMDAQLTLRPFDQVFVRTSPRYEAQKGVSISGEVFYPGAYAVRTSTDRITDLINRAGGLKPEAYLLAARFMRKGEAVSLDLQKILSNPDVAGNLLLEDGDVLTLPRRPDIVRIRGEVLNPATVEFDPAKSFRDYVDEAGGFTNKALKRKVYVMSANGKIKPTHSFLGIRSYPKPERGAEIVVPVIPAKEPNRASSTERAAWLTVIASGVAVILTALRLFTN</sequence>
<evidence type="ECO:0000256" key="4">
    <source>
        <dbReference type="ARBA" id="ARBA00022452"/>
    </source>
</evidence>
<keyword evidence="6 15" id="KW-0812">Transmembrane</keyword>
<proteinExistence type="inferred from homology"/>
<feature type="domain" description="Soluble ligand binding" evidence="17">
    <location>
        <begin position="432"/>
        <end position="482"/>
    </location>
</feature>
<feature type="domain" description="Soluble ligand binding" evidence="17">
    <location>
        <begin position="261"/>
        <end position="311"/>
    </location>
</feature>
<dbReference type="InterPro" id="IPR003715">
    <property type="entry name" value="Poly_export_N"/>
</dbReference>
<evidence type="ECO:0000256" key="11">
    <source>
        <dbReference type="ARBA" id="ARBA00023136"/>
    </source>
</evidence>
<dbReference type="Proteomes" id="UP000653797">
    <property type="component" value="Unassembled WGS sequence"/>
</dbReference>
<evidence type="ECO:0000259" key="17">
    <source>
        <dbReference type="Pfam" id="PF10531"/>
    </source>
</evidence>
<dbReference type="EMBL" id="JACXAA010000001">
    <property type="protein sequence ID" value="MBD2751383.1"/>
    <property type="molecule type" value="Genomic_DNA"/>
</dbReference>
<dbReference type="GO" id="GO:0009279">
    <property type="term" value="C:cell outer membrane"/>
    <property type="evidence" value="ECO:0007669"/>
    <property type="project" value="UniProtKB-SubCell"/>
</dbReference>
<evidence type="ECO:0000256" key="12">
    <source>
        <dbReference type="ARBA" id="ARBA00023139"/>
    </source>
</evidence>
<evidence type="ECO:0000256" key="10">
    <source>
        <dbReference type="ARBA" id="ARBA00023114"/>
    </source>
</evidence>
<dbReference type="Pfam" id="PF10531">
    <property type="entry name" value="SLBB"/>
    <property type="match status" value="5"/>
</dbReference>
<evidence type="ECO:0000256" key="5">
    <source>
        <dbReference type="ARBA" id="ARBA00022597"/>
    </source>
</evidence>
<dbReference type="AlphaFoldDB" id="A0A927AX39"/>
<evidence type="ECO:0000256" key="9">
    <source>
        <dbReference type="ARBA" id="ARBA00023065"/>
    </source>
</evidence>
<dbReference type="InterPro" id="IPR019554">
    <property type="entry name" value="Soluble_ligand-bd"/>
</dbReference>
<feature type="domain" description="Soluble ligand binding" evidence="17">
    <location>
        <begin position="614"/>
        <end position="662"/>
    </location>
</feature>
<keyword evidence="13" id="KW-0998">Cell outer membrane</keyword>
<evidence type="ECO:0000256" key="13">
    <source>
        <dbReference type="ARBA" id="ARBA00023237"/>
    </source>
</evidence>